<evidence type="ECO:0000313" key="5">
    <source>
        <dbReference type="EMBL" id="ATP53183.1"/>
    </source>
</evidence>
<dbReference type="PROSITE" id="PS51318">
    <property type="entry name" value="TAT"/>
    <property type="match status" value="1"/>
</dbReference>
<dbReference type="Pfam" id="PF13458">
    <property type="entry name" value="Peripla_BP_6"/>
    <property type="match status" value="1"/>
</dbReference>
<gene>
    <name evidence="5" type="ORF">CSV91_00655</name>
</gene>
<protein>
    <submittedName>
        <fullName evidence="5">Amino acid ABC transporter substrate-binding protein</fullName>
    </submittedName>
</protein>
<dbReference type="NCBIfam" id="TIGR01409">
    <property type="entry name" value="TAT_signal_seq"/>
    <property type="match status" value="1"/>
</dbReference>
<dbReference type="Gene3D" id="3.40.50.2300">
    <property type="match status" value="2"/>
</dbReference>
<comment type="similarity">
    <text evidence="1">Belongs to the leucine-binding protein family.</text>
</comment>
<evidence type="ECO:0000256" key="3">
    <source>
        <dbReference type="SAM" id="SignalP"/>
    </source>
</evidence>
<proteinExistence type="inferred from homology"/>
<dbReference type="SUPFAM" id="SSF53822">
    <property type="entry name" value="Periplasmic binding protein-like I"/>
    <property type="match status" value="1"/>
</dbReference>
<dbReference type="KEGG" id="caer:CSV91_00655"/>
<dbReference type="RefSeq" id="WP_099431412.1">
    <property type="nucleotide sequence ID" value="NZ_CP024160.1"/>
</dbReference>
<evidence type="ECO:0000313" key="6">
    <source>
        <dbReference type="Proteomes" id="UP000225608"/>
    </source>
</evidence>
<dbReference type="InterPro" id="IPR028081">
    <property type="entry name" value="Leu-bd"/>
</dbReference>
<evidence type="ECO:0000256" key="1">
    <source>
        <dbReference type="ARBA" id="ARBA00010062"/>
    </source>
</evidence>
<evidence type="ECO:0000256" key="2">
    <source>
        <dbReference type="ARBA" id="ARBA00022729"/>
    </source>
</evidence>
<dbReference type="Proteomes" id="UP000225608">
    <property type="component" value="Chromosome"/>
</dbReference>
<organism evidence="5 6">
    <name type="scientific">Collinsella aerofaciens</name>
    <dbReference type="NCBI Taxonomy" id="74426"/>
    <lineage>
        <taxon>Bacteria</taxon>
        <taxon>Bacillati</taxon>
        <taxon>Actinomycetota</taxon>
        <taxon>Coriobacteriia</taxon>
        <taxon>Coriobacteriales</taxon>
        <taxon>Coriobacteriaceae</taxon>
        <taxon>Collinsella</taxon>
    </lineage>
</organism>
<feature type="signal peptide" evidence="3">
    <location>
        <begin position="1"/>
        <end position="27"/>
    </location>
</feature>
<evidence type="ECO:0000259" key="4">
    <source>
        <dbReference type="Pfam" id="PF13458"/>
    </source>
</evidence>
<dbReference type="PANTHER" id="PTHR30483">
    <property type="entry name" value="LEUCINE-SPECIFIC-BINDING PROTEIN"/>
    <property type="match status" value="1"/>
</dbReference>
<feature type="domain" description="Leucine-binding protein" evidence="4">
    <location>
        <begin position="45"/>
        <end position="383"/>
    </location>
</feature>
<dbReference type="InterPro" id="IPR051010">
    <property type="entry name" value="BCAA_transport"/>
</dbReference>
<dbReference type="EMBL" id="CP024160">
    <property type="protein sequence ID" value="ATP53183.1"/>
    <property type="molecule type" value="Genomic_DNA"/>
</dbReference>
<dbReference type="InterPro" id="IPR019546">
    <property type="entry name" value="TAT_signal_bac_arc"/>
</dbReference>
<dbReference type="InterPro" id="IPR006311">
    <property type="entry name" value="TAT_signal"/>
</dbReference>
<dbReference type="AlphaFoldDB" id="A0A2D1TUY7"/>
<reference evidence="5 6" key="1">
    <citation type="submission" date="2017-10" db="EMBL/GenBank/DDBJ databases">
        <title>Complete genome sequence of Collinsella aerofaciens isolated from the gut of a healthy adult Indian.</title>
        <authorList>
            <person name="Bag S."/>
            <person name="Ghosh T.S."/>
            <person name="Das B."/>
        </authorList>
    </citation>
    <scope>NUCLEOTIDE SEQUENCE [LARGE SCALE GENOMIC DNA]</scope>
    <source>
        <strain evidence="6">indica</strain>
    </source>
</reference>
<dbReference type="PANTHER" id="PTHR30483:SF6">
    <property type="entry name" value="PERIPLASMIC BINDING PROTEIN OF ABC TRANSPORTER FOR NATURAL AMINO ACIDS"/>
    <property type="match status" value="1"/>
</dbReference>
<dbReference type="InterPro" id="IPR028082">
    <property type="entry name" value="Peripla_BP_I"/>
</dbReference>
<feature type="chain" id="PRO_5013541223" evidence="3">
    <location>
        <begin position="28"/>
        <end position="388"/>
    </location>
</feature>
<name>A0A2D1TUY7_9ACTN</name>
<accession>A0A2D1TUY7</accession>
<sequence length="388" mass="40374">MFNINSTLSRRNFLAGAAALGSTAALAGCSSGSSDGGSADDGKTFKIGVIGPLTGAAATYGVSAEKGAKLAAKDFSTKDLKLSLKSEDDVADGEKAINAFNTLCDWGMQALVGPVTTGAAVAVSGEIADDMLMVTPSASSLDVTKDKTTVFQVCFTDPTMGASAAKFLAEKYADAKIALFYNSGDTYSSGVADAFAEQAKASKLDIVDTETFKDDSSTSFTNQLTKAKEAGATLIFAPIYYTPASVLLKNAKDMGYDMTLMGTDGMDGLLSVEGFDTSLAEGVLLMTPFSADDEKNADFVKAYKDAYDETPNQFAADAYDCVHAIAEAIDKAGIDITADGADIAGDLAKAMRKIKIEGLTGELTWNDEGQVEKPATAYVIQDGKYIAA</sequence>
<keyword evidence="2 3" id="KW-0732">Signal</keyword>